<proteinExistence type="predicted"/>
<evidence type="ECO:0000313" key="2">
    <source>
        <dbReference type="EMBL" id="QHU10927.1"/>
    </source>
</evidence>
<organism evidence="2">
    <name type="scientific">viral metagenome</name>
    <dbReference type="NCBI Taxonomy" id="1070528"/>
    <lineage>
        <taxon>unclassified sequences</taxon>
        <taxon>metagenomes</taxon>
        <taxon>organismal metagenomes</taxon>
    </lineage>
</organism>
<reference evidence="2" key="1">
    <citation type="journal article" date="2020" name="Nature">
        <title>Giant virus diversity and host interactions through global metagenomics.</title>
        <authorList>
            <person name="Schulz F."/>
            <person name="Roux S."/>
            <person name="Paez-Espino D."/>
            <person name="Jungbluth S."/>
            <person name="Walsh D.A."/>
            <person name="Denef V.J."/>
            <person name="McMahon K.D."/>
            <person name="Konstantinidis K.T."/>
            <person name="Eloe-Fadrosh E.A."/>
            <person name="Kyrpides N.C."/>
            <person name="Woyke T."/>
        </authorList>
    </citation>
    <scope>NUCLEOTIDE SEQUENCE</scope>
    <source>
        <strain evidence="2">GVMAG-S-1101165-83</strain>
    </source>
</reference>
<accession>A0A6C0K2L7</accession>
<dbReference type="AlphaFoldDB" id="A0A6C0K2L7"/>
<dbReference type="EMBL" id="MN740774">
    <property type="protein sequence ID" value="QHU10927.1"/>
    <property type="molecule type" value="Genomic_DNA"/>
</dbReference>
<protein>
    <submittedName>
        <fullName evidence="2">Uncharacterized protein</fullName>
    </submittedName>
</protein>
<keyword evidence="1" id="KW-0812">Transmembrane</keyword>
<sequence length="131" mass="14448">MFKLCPPALIYIVFSIAQILIDTFKGLYNTAFMKFVVAILVTLLLNGLCDGGLGVISWIIVFIPFILMTFVVAMLLYIFGLNTTIGQAPQTSVYIAKQPENKTVSTPTTVFKKNFFPNSSTSPAYESFSSI</sequence>
<feature type="transmembrane region" description="Helical" evidence="1">
    <location>
        <begin position="6"/>
        <end position="24"/>
    </location>
</feature>
<feature type="transmembrane region" description="Helical" evidence="1">
    <location>
        <begin position="31"/>
        <end position="49"/>
    </location>
</feature>
<keyword evidence="1" id="KW-0472">Membrane</keyword>
<keyword evidence="1" id="KW-1133">Transmembrane helix</keyword>
<name>A0A6C0K2L7_9ZZZZ</name>
<evidence type="ECO:0000256" key="1">
    <source>
        <dbReference type="SAM" id="Phobius"/>
    </source>
</evidence>
<feature type="transmembrane region" description="Helical" evidence="1">
    <location>
        <begin position="55"/>
        <end position="79"/>
    </location>
</feature>